<evidence type="ECO:0000313" key="4">
    <source>
        <dbReference type="Proteomes" id="UP000696573"/>
    </source>
</evidence>
<dbReference type="AlphaFoldDB" id="A0A9N9YN51"/>
<comment type="caution">
    <text evidence="3">The sequence shown here is derived from an EMBL/GenBank/DDBJ whole genome shotgun (WGS) entry which is preliminary data.</text>
</comment>
<dbReference type="GO" id="GO:0005524">
    <property type="term" value="F:ATP binding"/>
    <property type="evidence" value="ECO:0007669"/>
    <property type="project" value="InterPro"/>
</dbReference>
<dbReference type="Gene3D" id="1.10.510.10">
    <property type="entry name" value="Transferase(Phosphotransferase) domain 1"/>
    <property type="match status" value="1"/>
</dbReference>
<dbReference type="PROSITE" id="PS50011">
    <property type="entry name" value="PROTEIN_KINASE_DOM"/>
    <property type="match status" value="1"/>
</dbReference>
<dbReference type="InterPro" id="IPR011009">
    <property type="entry name" value="Kinase-like_dom_sf"/>
</dbReference>
<proteinExistence type="predicted"/>
<dbReference type="OrthoDB" id="1046782at2759"/>
<evidence type="ECO:0000259" key="2">
    <source>
        <dbReference type="PROSITE" id="PS50011"/>
    </source>
</evidence>
<dbReference type="PANTHER" id="PTHR24359">
    <property type="entry name" value="SERINE/THREONINE-PROTEIN KINASE SBK1"/>
    <property type="match status" value="1"/>
</dbReference>
<feature type="compositionally biased region" description="Low complexity" evidence="1">
    <location>
        <begin position="571"/>
        <end position="580"/>
    </location>
</feature>
<dbReference type="EMBL" id="CABFNQ020000747">
    <property type="protein sequence ID" value="CAH0033250.1"/>
    <property type="molecule type" value="Genomic_DNA"/>
</dbReference>
<keyword evidence="4" id="KW-1185">Reference proteome</keyword>
<dbReference type="CDD" id="cd00180">
    <property type="entry name" value="PKc"/>
    <property type="match status" value="1"/>
</dbReference>
<feature type="region of interest" description="Disordered" evidence="1">
    <location>
        <begin position="562"/>
        <end position="584"/>
    </location>
</feature>
<protein>
    <recommendedName>
        <fullName evidence="2">Protein kinase domain-containing protein</fullName>
    </recommendedName>
</protein>
<dbReference type="Pfam" id="PF00069">
    <property type="entry name" value="Pkinase"/>
    <property type="match status" value="1"/>
</dbReference>
<sequence length="643" mass="73245">MGAQIDHVSWVAPVAPATQTIPYQYTSFGQLSEDVHSETFLTYDDKRVLSLDNIEKFVTQDVVSLALRDQKVRDMANASRLILDGKAKLIFVILTMMNDLRLLEDFITAKVTDQHLPITWKADGTGYSEDESLIFPHCKTWSIPQRHLFKLYQAEVISPTFGDRDHFEVKTSNNRNLPFLKDENSSSQAPSSGFFGEVTMKLLHRAHIHERALPIFDTLGLLPENSAFMGVPVAIKEAKDVAEELRRFSEKEQENLKQRLQRDYKTSHLVEPIAAYQLNSKRYLVFPWADGGHLGKHWKESGVGKLGRSQVQWIIGQFVGIWDALHELHDSNCRHGDLKPDNILYFKSAKGGGTLQIADLGLAAFHDKDAHTEIRMGTFTPSGTRRYEPPEEDIRKEAIRRQTNKPRSRSYDVWSMGCTMLELLIWLMYGWEDLKRFRDRTNNYFWTYNKAPSKPLTYVLDPQVQACIATMQEHSALSKAYQQLLDLIKKRLLIIPYPQKREDTSPSLRATSNEAHQTMSDIYSNCKTNPEAYISSDSLRRSSRLAFAGVNYEQDGQLMVPRQHELRPRRGQSPSSSSGRFNSVDATTTSIPIVVHGTGDASFDWQPTETTSTRLRDNCHTNGKASNALLGIQKLNWRLGICH</sequence>
<feature type="domain" description="Protein kinase" evidence="2">
    <location>
        <begin position="184"/>
        <end position="519"/>
    </location>
</feature>
<reference evidence="3" key="1">
    <citation type="submission" date="2021-10" db="EMBL/GenBank/DDBJ databases">
        <authorList>
            <person name="Piombo E."/>
        </authorList>
    </citation>
    <scope>NUCLEOTIDE SEQUENCE</scope>
</reference>
<dbReference type="PROSITE" id="PS00108">
    <property type="entry name" value="PROTEIN_KINASE_ST"/>
    <property type="match status" value="1"/>
</dbReference>
<organism evidence="3 4">
    <name type="scientific">Clonostachys rhizophaga</name>
    <dbReference type="NCBI Taxonomy" id="160324"/>
    <lineage>
        <taxon>Eukaryota</taxon>
        <taxon>Fungi</taxon>
        <taxon>Dikarya</taxon>
        <taxon>Ascomycota</taxon>
        <taxon>Pezizomycotina</taxon>
        <taxon>Sordariomycetes</taxon>
        <taxon>Hypocreomycetidae</taxon>
        <taxon>Hypocreales</taxon>
        <taxon>Bionectriaceae</taxon>
        <taxon>Clonostachys</taxon>
    </lineage>
</organism>
<dbReference type="InterPro" id="IPR008271">
    <property type="entry name" value="Ser/Thr_kinase_AS"/>
</dbReference>
<dbReference type="GO" id="GO:0004674">
    <property type="term" value="F:protein serine/threonine kinase activity"/>
    <property type="evidence" value="ECO:0007669"/>
    <property type="project" value="TreeGrafter"/>
</dbReference>
<name>A0A9N9YN51_9HYPO</name>
<dbReference type="PANTHER" id="PTHR24359:SF1">
    <property type="entry name" value="INHIBITOR OF NUCLEAR FACTOR KAPPA-B KINASE EPSILON SUBUNIT HOMOLOG 1-RELATED"/>
    <property type="match status" value="1"/>
</dbReference>
<evidence type="ECO:0000313" key="3">
    <source>
        <dbReference type="EMBL" id="CAH0033250.1"/>
    </source>
</evidence>
<accession>A0A9N9YN51</accession>
<dbReference type="InterPro" id="IPR000719">
    <property type="entry name" value="Prot_kinase_dom"/>
</dbReference>
<evidence type="ECO:0000256" key="1">
    <source>
        <dbReference type="SAM" id="MobiDB-lite"/>
    </source>
</evidence>
<dbReference type="SUPFAM" id="SSF56112">
    <property type="entry name" value="Protein kinase-like (PK-like)"/>
    <property type="match status" value="1"/>
</dbReference>
<dbReference type="Proteomes" id="UP000696573">
    <property type="component" value="Unassembled WGS sequence"/>
</dbReference>
<gene>
    <name evidence="3" type="ORF">CRHIZ90672A_00008612</name>
</gene>
<dbReference type="SMART" id="SM00220">
    <property type="entry name" value="S_TKc"/>
    <property type="match status" value="1"/>
</dbReference>